<dbReference type="PROSITE" id="PS51186">
    <property type="entry name" value="GNAT"/>
    <property type="match status" value="1"/>
</dbReference>
<accession>A0A2N7VJ33</accession>
<reference evidence="2 3" key="1">
    <citation type="submission" date="2018-01" db="EMBL/GenBank/DDBJ databases">
        <title>Whole genome analyses suggest that Burkholderia sensu lato contains two further novel genera in the rhizoxinica-symbiotica group Mycetohabitans gen. nov., and Trinickia gen. nov.: implications for the evolution of diazotrophy and nodulation in the Burkholderiaceae.</title>
        <authorList>
            <person name="Estrada-de los Santos P."/>
            <person name="Palmer M."/>
            <person name="Chavez-Ramirez B."/>
            <person name="Beukes C."/>
            <person name="Steenkamp E.T."/>
            <person name="Hirsch A.M."/>
            <person name="Manyaka P."/>
            <person name="Maluk M."/>
            <person name="Lafos M."/>
            <person name="Crook M."/>
            <person name="Gross E."/>
            <person name="Simon M.F."/>
            <person name="Bueno dos Reis Junior F."/>
            <person name="Poole P.S."/>
            <person name="Venter S.N."/>
            <person name="James E.K."/>
        </authorList>
    </citation>
    <scope>NUCLEOTIDE SEQUENCE [LARGE SCALE GENOMIC DNA]</scope>
    <source>
        <strain evidence="2 3">GP25-8</strain>
    </source>
</reference>
<evidence type="ECO:0000313" key="2">
    <source>
        <dbReference type="EMBL" id="PMS17162.1"/>
    </source>
</evidence>
<dbReference type="Proteomes" id="UP000235347">
    <property type="component" value="Unassembled WGS sequence"/>
</dbReference>
<gene>
    <name evidence="2" type="ORF">C0Z19_24725</name>
</gene>
<organism evidence="2 3">
    <name type="scientific">Trinickia soli</name>
    <dbReference type="NCBI Taxonomy" id="380675"/>
    <lineage>
        <taxon>Bacteria</taxon>
        <taxon>Pseudomonadati</taxon>
        <taxon>Pseudomonadota</taxon>
        <taxon>Betaproteobacteria</taxon>
        <taxon>Burkholderiales</taxon>
        <taxon>Burkholderiaceae</taxon>
        <taxon>Trinickia</taxon>
    </lineage>
</organism>
<dbReference type="Pfam" id="PF00583">
    <property type="entry name" value="Acetyltransf_1"/>
    <property type="match status" value="1"/>
</dbReference>
<proteinExistence type="predicted"/>
<dbReference type="RefSeq" id="WP_102612513.1">
    <property type="nucleotide sequence ID" value="NZ_CADIKD010000018.1"/>
</dbReference>
<dbReference type="GO" id="GO:0016747">
    <property type="term" value="F:acyltransferase activity, transferring groups other than amino-acyl groups"/>
    <property type="evidence" value="ECO:0007669"/>
    <property type="project" value="InterPro"/>
</dbReference>
<sequence length="274" mass="30798">MQRKIEQNPGLATDLLLHAEMGTVSHDDRYIVMRTPEAPEYFFGNRLVLQRRPSQEDRAQLESDFAALVGVPPAIVHRSFAWPEDGTDEIGLDAFVAHGYAASVSSVLVSQRDALRPTATNNAVHVRLFDSDRDWADWVRISLSEMPDPTCEVSRRCIDYQRSAYRRLIDKQVGNWWGAFIDGELVGSLGLFFFGHIGRFQSIVTREDHRNKGVCRTLLTEVVKRAAGMRDRLVIVADESYHALRMYEALGFARQARIGSVCYAPATSPVDSVA</sequence>
<dbReference type="AlphaFoldDB" id="A0A2N7VJ33"/>
<dbReference type="InterPro" id="IPR000182">
    <property type="entry name" value="GNAT_dom"/>
</dbReference>
<dbReference type="Gene3D" id="3.40.630.30">
    <property type="match status" value="1"/>
</dbReference>
<dbReference type="InterPro" id="IPR016181">
    <property type="entry name" value="Acyl_CoA_acyltransferase"/>
</dbReference>
<evidence type="ECO:0000259" key="1">
    <source>
        <dbReference type="PROSITE" id="PS51186"/>
    </source>
</evidence>
<keyword evidence="2" id="KW-0808">Transferase</keyword>
<comment type="caution">
    <text evidence="2">The sequence shown here is derived from an EMBL/GenBank/DDBJ whole genome shotgun (WGS) entry which is preliminary data.</text>
</comment>
<dbReference type="EMBL" id="PNYB01000031">
    <property type="protein sequence ID" value="PMS17162.1"/>
    <property type="molecule type" value="Genomic_DNA"/>
</dbReference>
<protein>
    <submittedName>
        <fullName evidence="2">N-acetyltransferase</fullName>
    </submittedName>
</protein>
<dbReference type="CDD" id="cd04301">
    <property type="entry name" value="NAT_SF"/>
    <property type="match status" value="1"/>
</dbReference>
<keyword evidence="3" id="KW-1185">Reference proteome</keyword>
<name>A0A2N7VJ33_9BURK</name>
<feature type="domain" description="N-acetyltransferase" evidence="1">
    <location>
        <begin position="124"/>
        <end position="271"/>
    </location>
</feature>
<evidence type="ECO:0000313" key="3">
    <source>
        <dbReference type="Proteomes" id="UP000235347"/>
    </source>
</evidence>
<dbReference type="SUPFAM" id="SSF55729">
    <property type="entry name" value="Acyl-CoA N-acyltransferases (Nat)"/>
    <property type="match status" value="1"/>
</dbReference>